<dbReference type="Gene3D" id="3.30.70.100">
    <property type="match status" value="1"/>
</dbReference>
<protein>
    <recommendedName>
        <fullName evidence="1">BLUF domain-containing protein</fullName>
    </recommendedName>
</protein>
<dbReference type="AlphaFoldDB" id="A0A023BXC5"/>
<dbReference type="Pfam" id="PF04940">
    <property type="entry name" value="BLUF"/>
    <property type="match status" value="1"/>
</dbReference>
<dbReference type="PROSITE" id="PS50925">
    <property type="entry name" value="BLUF"/>
    <property type="match status" value="1"/>
</dbReference>
<dbReference type="eggNOG" id="COG3431">
    <property type="taxonomic scope" value="Bacteria"/>
</dbReference>
<dbReference type="Proteomes" id="UP000023541">
    <property type="component" value="Unassembled WGS sequence"/>
</dbReference>
<dbReference type="GO" id="GO:0009882">
    <property type="term" value="F:blue light photoreceptor activity"/>
    <property type="evidence" value="ECO:0007669"/>
    <property type="project" value="InterPro"/>
</dbReference>
<dbReference type="InterPro" id="IPR036046">
    <property type="entry name" value="Acylphosphatase-like_dom_sf"/>
</dbReference>
<proteinExistence type="predicted"/>
<dbReference type="STRING" id="1317122.ATO12_12830"/>
<dbReference type="GO" id="GO:0071949">
    <property type="term" value="F:FAD binding"/>
    <property type="evidence" value="ECO:0007669"/>
    <property type="project" value="InterPro"/>
</dbReference>
<comment type="caution">
    <text evidence="2">The sequence shown here is derived from an EMBL/GenBank/DDBJ whole genome shotgun (WGS) entry which is preliminary data.</text>
</comment>
<dbReference type="SUPFAM" id="SSF54975">
    <property type="entry name" value="Acylphosphatase/BLUF domain-like"/>
    <property type="match status" value="1"/>
</dbReference>
<accession>A0A023BXC5</accession>
<name>A0A023BXC5_9FLAO</name>
<evidence type="ECO:0000313" key="2">
    <source>
        <dbReference type="EMBL" id="EZH74645.1"/>
    </source>
</evidence>
<keyword evidence="3" id="KW-1185">Reference proteome</keyword>
<dbReference type="InterPro" id="IPR007024">
    <property type="entry name" value="BLUF_domain"/>
</dbReference>
<reference evidence="2 3" key="1">
    <citation type="submission" date="2014-04" db="EMBL/GenBank/DDBJ databases">
        <title>Aquimarina sp. 22II-S11-z7 Genome Sequencing.</title>
        <authorList>
            <person name="Lai Q."/>
        </authorList>
    </citation>
    <scope>NUCLEOTIDE SEQUENCE [LARGE SCALE GENOMIC DNA]</scope>
    <source>
        <strain evidence="2 3">22II-S11-z7</strain>
    </source>
</reference>
<organism evidence="2 3">
    <name type="scientific">Aquimarina atlantica</name>
    <dbReference type="NCBI Taxonomy" id="1317122"/>
    <lineage>
        <taxon>Bacteria</taxon>
        <taxon>Pseudomonadati</taxon>
        <taxon>Bacteroidota</taxon>
        <taxon>Flavobacteriia</taxon>
        <taxon>Flavobacteriales</taxon>
        <taxon>Flavobacteriaceae</taxon>
        <taxon>Aquimarina</taxon>
    </lineage>
</organism>
<sequence>MRYIISYVSTVNPNISNSDMTALMDYVRLNNNAIGLMGILIYSEGNFFQILEGEEQTVKMMFEKIRKDYRHHNIIKMLDKEIISSSFSESRSSFTVISDHYNQSELHQFLKKEEEHNPEHYKSISYLAQKFMKFN</sequence>
<evidence type="ECO:0000313" key="3">
    <source>
        <dbReference type="Proteomes" id="UP000023541"/>
    </source>
</evidence>
<dbReference type="EMBL" id="AQRA01000003">
    <property type="protein sequence ID" value="EZH74645.1"/>
    <property type="molecule type" value="Genomic_DNA"/>
</dbReference>
<dbReference type="RefSeq" id="WP_051575694.1">
    <property type="nucleotide sequence ID" value="NZ_AQRA01000003.1"/>
</dbReference>
<dbReference type="SMART" id="SM01034">
    <property type="entry name" value="BLUF"/>
    <property type="match status" value="1"/>
</dbReference>
<gene>
    <name evidence="2" type="ORF">ATO12_12830</name>
</gene>
<evidence type="ECO:0000259" key="1">
    <source>
        <dbReference type="PROSITE" id="PS50925"/>
    </source>
</evidence>
<feature type="domain" description="BLUF" evidence="1">
    <location>
        <begin position="2"/>
        <end position="93"/>
    </location>
</feature>
<dbReference type="OrthoDB" id="1122028at2"/>